<dbReference type="GO" id="GO:0003677">
    <property type="term" value="F:DNA binding"/>
    <property type="evidence" value="ECO:0007669"/>
    <property type="project" value="UniProtKB-KW"/>
</dbReference>
<organism evidence="3">
    <name type="scientific">unclassified sequences</name>
    <dbReference type="NCBI Taxonomy" id="12908"/>
    <lineage>
        <taxon>unclassified</taxon>
    </lineage>
</organism>
<dbReference type="AlphaFoldDB" id="A0ABF7PQ59"/>
<evidence type="ECO:0000256" key="1">
    <source>
        <dbReference type="ARBA" id="ARBA00023125"/>
    </source>
</evidence>
<dbReference type="Pfam" id="PF07282">
    <property type="entry name" value="Cas12f1-like_TNB"/>
    <property type="match status" value="1"/>
</dbReference>
<dbReference type="InterPro" id="IPR010095">
    <property type="entry name" value="Cas12f1-like_TNB"/>
</dbReference>
<accession>A0ABF7PQ59</accession>
<dbReference type="PDB" id="8XCC">
    <property type="method" value="EM"/>
    <property type="resolution" value="3.20 A"/>
    <property type="chains" value="A=1-908"/>
</dbReference>
<protein>
    <submittedName>
        <fullName evidence="3">Cas12j19(E100K)</fullName>
    </submittedName>
</protein>
<dbReference type="EMDB" id="EMD-38239"/>
<reference evidence="3" key="1">
    <citation type="journal article" date="2025" name="Cell Res.">
        <title>Structure and genome editing activity of the novel CRISPR-Cas12o1 effector.</title>
        <authorList>
            <person name="Duan Z."/>
            <person name="Zhang X."/>
            <person name="Zhang J.T."/>
            <person name="Ji X."/>
            <person name="Liu R."/>
            <person name="Chen Y."/>
            <person name="Li S."/>
            <person name="Jia N."/>
            <person name="Gao H."/>
            <person name="Xin Y."/>
            <person name="Jia N."/>
            <person name="Zhu J.K."/>
        </authorList>
    </citation>
    <scope>STRUCTURE BY ELECTRON MICROSCOPY (3.20 ANGSTROMS)</scope>
</reference>
<keyword evidence="3" id="KW-0002">3D-structure</keyword>
<keyword evidence="1" id="KW-0238">DNA-binding</keyword>
<name>A0ABF7PQ59_9ZZZZ</name>
<proteinExistence type="evidence at protein level"/>
<evidence type="ECO:0000259" key="2">
    <source>
        <dbReference type="Pfam" id="PF07282"/>
    </source>
</evidence>
<feature type="domain" description="Cas12f1-like TNB" evidence="2">
    <location>
        <begin position="724"/>
        <end position="790"/>
    </location>
</feature>
<evidence type="ECO:0000313" key="3">
    <source>
        <dbReference type="PDB" id="8XCC"/>
    </source>
</evidence>
<sequence length="908" mass="105396">MPSYKSSRVLVRDVPEELVDHYERSHRVAAFFMRLLLAMRREPYSLRMRDGTEREVDLDETDDFLRSAGCEEPDAVSDDLRSFALAVLHQDNPKKRAFLKSENCVSILCLEKSASGTRYYKRPGYQLLKKAIEEEWGWDKFEASLLDERTGEVAEKFAALSMEDWRRFFAARDPDDLGRELLKTDTREGMAAALRLRERGVFPVSVPEHLDLDSLKAAMASAAERLKSWLACNQRAVDEKSELRKRFEEALDGVDPEKYALFEKFAAELQQADYNVTKKLVLAVSAKFPATEPSEFKRGVEILKEDGYKPLWEDFRELGFVYLAERKWERRRGGAAVTLCDADDSPIKVRFGLTGRGRKFVLSAAGSRFLITVKLPCGDVGLTAVPSRYFWNPSVGRTTSNSFRIEFTKRTTENRRYVGEVKEIGLVRQRGRYYFFIDYNFDPEEVSDETKVGRAFFRAPLNESRPKPKDKLTVMGIDLGINPAFAFAVCTLGECQDGIRSPVAKMEDVSFDSTGLRGGIGSQKLHREMHNLSDRCFYGARYIRLSKKLRDRGALNDIEARLLEEKYIPGFRIVHIEDADERRRTVGRTVKEIKQEYKRIRHQFYLRYHTSKRDRTELISAEYFRMLFLVKNLRNLLKSWNRYHWTTGDRERRGGNPDELKSYVRYYNNLRMDTLKKLTCAIVRTAKEHGATLVAMENIQRVDRDDEVKRRKENSLLSLWAPGMVLERVEQELKNEGILAWEVDPRHTSQTSCITDEFGYRSLVAKDTFYFEQDRKIHRIDADVNAAINIARRFLTRYRSLTQLWASLLDDGRYLVNVTRQHERAYLELQTGAPAATLNPTAEASYELVGLSPEEEELAQTRIKRKKREPFYRHEGVWLTREKHREQVHELRNQVLALGNAKIPEIRT</sequence>